<reference evidence="3 4" key="1">
    <citation type="journal article" date="2022" name="Syst. Appl. Microbiol.">
        <title>Natronocalculus amylovorans gen. nov., sp. nov., and Natranaeroarchaeum aerophilus sp. nov., dominant culturable amylolytic natronoarchaea from hypersaline soda lakes in southwestern Siberia.</title>
        <authorList>
            <person name="Sorokin D.Y."/>
            <person name="Elcheninov A.G."/>
            <person name="Khizhniak T.V."/>
            <person name="Koenen M."/>
            <person name="Bale N.J."/>
            <person name="Damste J.S.S."/>
            <person name="Kublanov I.V."/>
        </authorList>
    </citation>
    <scope>NUCLEOTIDE SEQUENCE [LARGE SCALE GENOMIC DNA]</scope>
    <source>
        <strain evidence="3 4">AArc-St1-1</strain>
    </source>
</reference>
<protein>
    <submittedName>
        <fullName evidence="3">DUF3883 domain-containing protein</fullName>
    </submittedName>
</protein>
<dbReference type="Pfam" id="PF13020">
    <property type="entry name" value="NOV_C"/>
    <property type="match status" value="1"/>
</dbReference>
<gene>
    <name evidence="3" type="ORF">AArcSt11_15215</name>
</gene>
<dbReference type="Proteomes" id="UP001202674">
    <property type="component" value="Unassembled WGS sequence"/>
</dbReference>
<feature type="domain" description="Protein NO VEIN C-terminal" evidence="2">
    <location>
        <begin position="1291"/>
        <end position="1364"/>
    </location>
</feature>
<dbReference type="RefSeq" id="WP_250598338.1">
    <property type="nucleotide sequence ID" value="NZ_JAKRVY010000011.1"/>
</dbReference>
<feature type="compositionally biased region" description="Polar residues" evidence="1">
    <location>
        <begin position="1201"/>
        <end position="1234"/>
    </location>
</feature>
<accession>A0AAE3K734</accession>
<feature type="region of interest" description="Disordered" evidence="1">
    <location>
        <begin position="1156"/>
        <end position="1263"/>
    </location>
</feature>
<feature type="compositionally biased region" description="Low complexity" evidence="1">
    <location>
        <begin position="1239"/>
        <end position="1259"/>
    </location>
</feature>
<evidence type="ECO:0000313" key="3">
    <source>
        <dbReference type="EMBL" id="MCL9815005.1"/>
    </source>
</evidence>
<dbReference type="InterPro" id="IPR036890">
    <property type="entry name" value="HATPase_C_sf"/>
</dbReference>
<keyword evidence="4" id="KW-1185">Reference proteome</keyword>
<dbReference type="NCBIfam" id="NF047352">
    <property type="entry name" value="P_loop_sacsin"/>
    <property type="match status" value="1"/>
</dbReference>
<feature type="compositionally biased region" description="Basic and acidic residues" evidence="1">
    <location>
        <begin position="1179"/>
        <end position="1196"/>
    </location>
</feature>
<dbReference type="InterPro" id="IPR052957">
    <property type="entry name" value="Auxin_embryo_med"/>
</dbReference>
<evidence type="ECO:0000313" key="4">
    <source>
        <dbReference type="Proteomes" id="UP001202674"/>
    </source>
</evidence>
<organism evidence="3 4">
    <name type="scientific">Natranaeroarchaeum aerophilus</name>
    <dbReference type="NCBI Taxonomy" id="2917711"/>
    <lineage>
        <taxon>Archaea</taxon>
        <taxon>Methanobacteriati</taxon>
        <taxon>Methanobacteriota</taxon>
        <taxon>Stenosarchaea group</taxon>
        <taxon>Halobacteria</taxon>
        <taxon>Halobacteriales</taxon>
        <taxon>Natronoarchaeaceae</taxon>
        <taxon>Natranaeroarchaeum</taxon>
    </lineage>
</organism>
<evidence type="ECO:0000256" key="1">
    <source>
        <dbReference type="SAM" id="MobiDB-lite"/>
    </source>
</evidence>
<proteinExistence type="predicted"/>
<dbReference type="PANTHER" id="PTHR32387:SF0">
    <property type="entry name" value="PROTEIN NO VEIN"/>
    <property type="match status" value="1"/>
</dbReference>
<dbReference type="SUPFAM" id="SSF55874">
    <property type="entry name" value="ATPase domain of HSP90 chaperone/DNA topoisomerase II/histidine kinase"/>
    <property type="match status" value="1"/>
</dbReference>
<comment type="caution">
    <text evidence="3">The sequence shown here is derived from an EMBL/GenBank/DDBJ whole genome shotgun (WGS) entry which is preliminary data.</text>
</comment>
<name>A0AAE3K734_9EURY</name>
<dbReference type="PANTHER" id="PTHR32387">
    <property type="entry name" value="WU:FJ29H11"/>
    <property type="match status" value="1"/>
</dbReference>
<dbReference type="EMBL" id="JAKRVY010000011">
    <property type="protein sequence ID" value="MCL9815005.1"/>
    <property type="molecule type" value="Genomic_DNA"/>
</dbReference>
<dbReference type="InterPro" id="IPR024975">
    <property type="entry name" value="NOV_C"/>
</dbReference>
<evidence type="ECO:0000259" key="2">
    <source>
        <dbReference type="Pfam" id="PF13020"/>
    </source>
</evidence>
<sequence>MPNTSPEEWGSWVEDQLQKMEDVYHRDEDRLFSDYNRETKHIDGYSGRGLLELIQNADDAGWESSGSVDVLIELTEEGLFVANSGEPFSREGISSLMLSDNSPKQFREECIGYKGLGFRSILNWSSDVLIHSGDVSIGFSEQFAAEFLNKLRAENDEIDRKAKRYEQRGTSNPIATLSTPRLLSESDVVDTRFEEVHKQGQQIKARGYDTVICIPLFDSDSRNQVQKEINSLFKELTLFLRSVDDLRIRSPEREEHWSVKRGEEKVIVDHGSGEPTTWKIFKDSGEIPEEYTTASQTKDRYEIKIAIPEDTRSKELPSDLFVFFPTKVSFPFPMLAHATFQVTESRNHLIESDANRFVAERLASKMIDAAEDHRSEETPWAALRTVSPTGPIGSTLNNLGAPDEAQSSFKQLLESEVATRSLIPVQDGSFTTPAKAKRISGDFDDLLQGELFDDVCLHTNSQDVKNQLDRLDVGHINYTDLQTRLDTISSDLFMTTRAGIITRLVDNNLIGDETPPRLLVDGEGNTIPPERTTFLPPQGESITLPSWVPRDILHPDLASKLQSSWGLTSIRDLRMKLSSFNIREYELSGLVQAVVTEANDRVSQNPDSEAHWRRKMLRGLWDLYEAGAKGVSLTEVSIVIPTRTGTFAKASSLYLMGEYPNGKLVEHLYESVDQELFVVSPTELDFCDDVSKLESFLLWLGVADEPRLERREMSNSDFFDHVLETLDYPAEFGSETKETPNDVTSTRNYRLRRVETVDRLEEIVERAHPYAILAWLATIPETTNRWRKNGSDAILEIKPKYHQNWKSLNEQSVPSHPYWILRTSQWLPVQGEETNLQTPQTCSTASLAEDISPLVGYPAVDPEYPLFSELGVDETDISKTLRDLGVTNTLADLSWESFYEILFNLPDRDPDGKVAKRVYRTLLKNRESDETPPASLRADFIENGEMFGTHEGVEGYYPVSELRYTNTDSIPAPVENRYPSLMLDNRQGTEKVKQFFGVEGLTNSDINISDVDYDHHLYMDEFSQEVDELKPFIYAFRVDGDDNRRELRAIRDAEIVLCNAVKATASVGSDTFDIELQPGSYLIDDSTVYVVPDILDGRPQVTDDHLARLVGDVFSDVLDKKLSKDILSLATANDRRQRLEVLLGDESAHERLRESRALLTGETSEESDSVFTAPEVTDGMDRTKKTERDRSEDSPSRDGTAVNSQQPTDETPASTAQSGIDESIEGVSSKQQGFETVEGRSITIRRTSQTSQSRSTSGTYDVPDSEGAEKLAYWFEIDAGRFPILVSHIQGSESYGCDVLSFETEERKEAFESDPDRTLIDRYIEVKSSTSQQGYVTLDDGQVQQALTRQERFYLYRVYDGSSEDGSYELAVLENPLAHVDAVKRKASIDPYRTEEAIRYSLDLISDEQDD</sequence>